<dbReference type="InterPro" id="IPR050498">
    <property type="entry name" value="Ycf3"/>
</dbReference>
<keyword evidence="2 3" id="KW-0802">TPR repeat</keyword>
<keyword evidence="1" id="KW-0677">Repeat</keyword>
<sequence length="406" mass="44246">MDSALEQARTLFFQGVEHFEAGRLEQARTAFEASLSFAPGRPSVAGNLGITLFHLGRHAEAVPLLELATGADPAYADAWASLGLAHEALGRWQEAVDALEQAIRLSPGQAALQLHKAQCLLRQARVPDALRAFDQCLATAPEFAQAWSARGSLLRELHRLDEAAACFEKAIAFGGDAELNGYYLASVRGNAASAVPPTPPRRYVEGLFDDYAADFQQHVVGQLRYEGYERLLRPLQAQAGTGKTFRRALDLGCGTGLCAPLLRPLADAVDGVDISRAMLDQARRLGIYRELTHADITAYLAAAEETADLVVAADVFIYVGELGEVFRHVRRLLAPSGRFLFTVEAPGDAQAAQQELQLLPSLRYAHSEQYIRRLAQASGFRVDEIARAPIRHDQGRAVDGLYVYLA</sequence>
<dbReference type="InterPro" id="IPR019734">
    <property type="entry name" value="TPR_rpt"/>
</dbReference>
<proteinExistence type="predicted"/>
<comment type="caution">
    <text evidence="4">The sequence shown here is derived from an EMBL/GenBank/DDBJ whole genome shotgun (WGS) entry which is preliminary data.</text>
</comment>
<feature type="repeat" description="TPR" evidence="3">
    <location>
        <begin position="76"/>
        <end position="109"/>
    </location>
</feature>
<feature type="repeat" description="TPR" evidence="3">
    <location>
        <begin position="144"/>
        <end position="177"/>
    </location>
</feature>
<dbReference type="Pfam" id="PF13432">
    <property type="entry name" value="TPR_16"/>
    <property type="match status" value="2"/>
</dbReference>
<evidence type="ECO:0000313" key="5">
    <source>
        <dbReference type="Proteomes" id="UP001352263"/>
    </source>
</evidence>
<dbReference type="CDD" id="cd02440">
    <property type="entry name" value="AdoMet_MTases"/>
    <property type="match status" value="1"/>
</dbReference>
<dbReference type="InterPro" id="IPR029063">
    <property type="entry name" value="SAM-dependent_MTases_sf"/>
</dbReference>
<evidence type="ECO:0000313" key="4">
    <source>
        <dbReference type="EMBL" id="MEC4721663.1"/>
    </source>
</evidence>
<gene>
    <name evidence="4" type="ORF">RY831_21065</name>
</gene>
<dbReference type="EMBL" id="JAWIIV010000020">
    <property type="protein sequence ID" value="MEC4721663.1"/>
    <property type="molecule type" value="Genomic_DNA"/>
</dbReference>
<dbReference type="SUPFAM" id="SSF53335">
    <property type="entry name" value="S-adenosyl-L-methionine-dependent methyltransferases"/>
    <property type="match status" value="1"/>
</dbReference>
<reference evidence="4 5" key="1">
    <citation type="submission" date="2023-10" db="EMBL/GenBank/DDBJ databases">
        <title>Noviherbaspirillum sp. CPCC 100848 genome assembly.</title>
        <authorList>
            <person name="Li X.Y."/>
            <person name="Fang X.M."/>
        </authorList>
    </citation>
    <scope>NUCLEOTIDE SEQUENCE [LARGE SCALE GENOMIC DNA]</scope>
    <source>
        <strain evidence="4 5">CPCC 100848</strain>
    </source>
</reference>
<dbReference type="Pfam" id="PF13489">
    <property type="entry name" value="Methyltransf_23"/>
    <property type="match status" value="1"/>
</dbReference>
<dbReference type="Gene3D" id="1.25.40.10">
    <property type="entry name" value="Tetratricopeptide repeat domain"/>
    <property type="match status" value="1"/>
</dbReference>
<accession>A0ABU6JDR8</accession>
<dbReference type="SUPFAM" id="SSF48452">
    <property type="entry name" value="TPR-like"/>
    <property type="match status" value="1"/>
</dbReference>
<dbReference type="PANTHER" id="PTHR44858">
    <property type="entry name" value="TETRATRICOPEPTIDE REPEAT PROTEIN 6"/>
    <property type="match status" value="1"/>
</dbReference>
<dbReference type="RefSeq" id="WP_326508347.1">
    <property type="nucleotide sequence ID" value="NZ_JAWIIV010000020.1"/>
</dbReference>
<evidence type="ECO:0000256" key="3">
    <source>
        <dbReference type="PROSITE-ProRule" id="PRU00339"/>
    </source>
</evidence>
<protein>
    <submittedName>
        <fullName evidence="4">Tetratricopeptide repeat protein</fullName>
    </submittedName>
</protein>
<dbReference type="SMART" id="SM00028">
    <property type="entry name" value="TPR"/>
    <property type="match status" value="5"/>
</dbReference>
<dbReference type="PANTHER" id="PTHR44858:SF1">
    <property type="entry name" value="UDP-N-ACETYLGLUCOSAMINE--PEPTIDE N-ACETYLGLUCOSAMINYLTRANSFERASE SPINDLY-RELATED"/>
    <property type="match status" value="1"/>
</dbReference>
<dbReference type="Proteomes" id="UP001352263">
    <property type="component" value="Unassembled WGS sequence"/>
</dbReference>
<name>A0ABU6JDR8_9BURK</name>
<evidence type="ECO:0000256" key="1">
    <source>
        <dbReference type="ARBA" id="ARBA00022737"/>
    </source>
</evidence>
<dbReference type="InterPro" id="IPR011990">
    <property type="entry name" value="TPR-like_helical_dom_sf"/>
</dbReference>
<dbReference type="PROSITE" id="PS50293">
    <property type="entry name" value="TPR_REGION"/>
    <property type="match status" value="1"/>
</dbReference>
<organism evidence="4 5">
    <name type="scientific">Noviherbaspirillum album</name>
    <dbReference type="NCBI Taxonomy" id="3080276"/>
    <lineage>
        <taxon>Bacteria</taxon>
        <taxon>Pseudomonadati</taxon>
        <taxon>Pseudomonadota</taxon>
        <taxon>Betaproteobacteria</taxon>
        <taxon>Burkholderiales</taxon>
        <taxon>Oxalobacteraceae</taxon>
        <taxon>Noviherbaspirillum</taxon>
    </lineage>
</organism>
<dbReference type="PROSITE" id="PS50005">
    <property type="entry name" value="TPR"/>
    <property type="match status" value="3"/>
</dbReference>
<evidence type="ECO:0000256" key="2">
    <source>
        <dbReference type="ARBA" id="ARBA00022803"/>
    </source>
</evidence>
<keyword evidence="5" id="KW-1185">Reference proteome</keyword>
<feature type="repeat" description="TPR" evidence="3">
    <location>
        <begin position="8"/>
        <end position="41"/>
    </location>
</feature>
<dbReference type="Gene3D" id="3.40.50.150">
    <property type="entry name" value="Vaccinia Virus protein VP39"/>
    <property type="match status" value="1"/>
</dbReference>